<dbReference type="STRING" id="52838.A0A4V4H3U6"/>
<dbReference type="Pfam" id="PF05346">
    <property type="entry name" value="DUF747"/>
    <property type="match status" value="1"/>
</dbReference>
<comment type="subcellular location">
    <subcellularLocation>
        <location evidence="1">Membrane</location>
        <topology evidence="1">Multi-pass membrane protein</topology>
    </subcellularLocation>
</comment>
<keyword evidence="4 7" id="KW-1133">Transmembrane helix</keyword>
<keyword evidence="3 7" id="KW-0812">Transmembrane</keyword>
<accession>A0A4V4H3U6</accession>
<dbReference type="GO" id="GO:0005789">
    <property type="term" value="C:endoplasmic reticulum membrane"/>
    <property type="evidence" value="ECO:0007669"/>
    <property type="project" value="TreeGrafter"/>
</dbReference>
<organism evidence="8 9">
    <name type="scientific">Musa balbisiana</name>
    <name type="common">Banana</name>
    <dbReference type="NCBI Taxonomy" id="52838"/>
    <lineage>
        <taxon>Eukaryota</taxon>
        <taxon>Viridiplantae</taxon>
        <taxon>Streptophyta</taxon>
        <taxon>Embryophyta</taxon>
        <taxon>Tracheophyta</taxon>
        <taxon>Spermatophyta</taxon>
        <taxon>Magnoliopsida</taxon>
        <taxon>Liliopsida</taxon>
        <taxon>Zingiberales</taxon>
        <taxon>Musaceae</taxon>
        <taxon>Musa</taxon>
    </lineage>
</organism>
<comment type="similarity">
    <text evidence="2">Belongs to the TAPT1 family.</text>
</comment>
<comment type="caution">
    <text evidence="8">The sequence shown here is derived from an EMBL/GenBank/DDBJ whole genome shotgun (WGS) entry which is preliminary data.</text>
</comment>
<dbReference type="PANTHER" id="PTHR13317:SF4">
    <property type="entry name" value="TRANSMEMBRANE ANTERIOR POSTERIOR TRANSFORMATION PROTEIN 1 HOMOLOG"/>
    <property type="match status" value="1"/>
</dbReference>
<feature type="compositionally biased region" description="Basic and acidic residues" evidence="6">
    <location>
        <begin position="21"/>
        <end position="32"/>
    </location>
</feature>
<keyword evidence="5 7" id="KW-0472">Membrane</keyword>
<feature type="transmembrane region" description="Helical" evidence="7">
    <location>
        <begin position="266"/>
        <end position="288"/>
    </location>
</feature>
<protein>
    <recommendedName>
        <fullName evidence="10">Protein POLLEN DEFECTIVE IN GUIDANCE 1</fullName>
    </recommendedName>
</protein>
<evidence type="ECO:0000256" key="2">
    <source>
        <dbReference type="ARBA" id="ARBA00008803"/>
    </source>
</evidence>
<evidence type="ECO:0000256" key="7">
    <source>
        <dbReference type="SAM" id="Phobius"/>
    </source>
</evidence>
<feature type="transmembrane region" description="Helical" evidence="7">
    <location>
        <begin position="370"/>
        <end position="390"/>
    </location>
</feature>
<feature type="region of interest" description="Disordered" evidence="6">
    <location>
        <begin position="137"/>
        <end position="156"/>
    </location>
</feature>
<evidence type="ECO:0000313" key="9">
    <source>
        <dbReference type="Proteomes" id="UP000317650"/>
    </source>
</evidence>
<dbReference type="EMBL" id="PYDT01000009">
    <property type="protein sequence ID" value="THU49666.1"/>
    <property type="molecule type" value="Genomic_DNA"/>
</dbReference>
<feature type="transmembrane region" description="Helical" evidence="7">
    <location>
        <begin position="216"/>
        <end position="246"/>
    </location>
</feature>
<feature type="transmembrane region" description="Helical" evidence="7">
    <location>
        <begin position="533"/>
        <end position="558"/>
    </location>
</feature>
<proteinExistence type="inferred from homology"/>
<feature type="compositionally biased region" description="Basic residues" evidence="6">
    <location>
        <begin position="45"/>
        <end position="60"/>
    </location>
</feature>
<feature type="transmembrane region" description="Helical" evidence="7">
    <location>
        <begin position="501"/>
        <end position="521"/>
    </location>
</feature>
<name>A0A4V4H3U6_MUSBA</name>
<dbReference type="InterPro" id="IPR008010">
    <property type="entry name" value="Tatp1"/>
</dbReference>
<dbReference type="Proteomes" id="UP000317650">
    <property type="component" value="Chromosome 6"/>
</dbReference>
<gene>
    <name evidence="8" type="ORF">C4D60_Mb06t11940</name>
</gene>
<keyword evidence="9" id="KW-1185">Reference proteome</keyword>
<feature type="transmembrane region" description="Helical" evidence="7">
    <location>
        <begin position="343"/>
        <end position="364"/>
    </location>
</feature>
<feature type="region of interest" description="Disordered" evidence="6">
    <location>
        <begin position="1"/>
        <end position="68"/>
    </location>
</feature>
<evidence type="ECO:0000256" key="1">
    <source>
        <dbReference type="ARBA" id="ARBA00004141"/>
    </source>
</evidence>
<dbReference type="AlphaFoldDB" id="A0A4V4H3U6"/>
<dbReference type="PANTHER" id="PTHR13317">
    <property type="entry name" value="TRANSMEMBRANE ANTERIOR POSTERIOR TRANSFORMATION PROTEIN 1 HOMOLOG"/>
    <property type="match status" value="1"/>
</dbReference>
<reference evidence="8 9" key="1">
    <citation type="journal article" date="2019" name="Nat. Plants">
        <title>Genome sequencing of Musa balbisiana reveals subgenome evolution and function divergence in polyploid bananas.</title>
        <authorList>
            <person name="Yao X."/>
        </authorList>
    </citation>
    <scope>NUCLEOTIDE SEQUENCE [LARGE SCALE GENOMIC DNA]</scope>
    <source>
        <strain evidence="9">cv. DH-PKW</strain>
        <tissue evidence="8">Leaves</tissue>
    </source>
</reference>
<sequence length="577" mass="64761">MPARSGGRKFSFDLLAGDSSGDERSILPRLDSDPIVSNGGDGVRSPRRRRKHKASKKNKNKMAVDGPASEDLSVLTELGDVKPSVVENGRCQDGIGIRVLENRSVVETICENTVVEAACENSQVSRVSFAELRQRNVNGSAAEEPEEDATSTRERLAGQWKPESNGAVSKLAKESSLDWNRMMENDPNFIGDFVAFVHLSIRILCLAYTKMPACKLIIAGFFVCLDSFLSLLTIMPARIAMAVWRVLNTRKFWRLSAAELSDFGCFLVLALGVASLQLADISLIYHFIRGQGTIKLYVVYNVLEIFDKLCQSFGEDVLQVLFDSAEGLSTCPPDNMKFELIRFILDEAIAVIAFDILLLVHSFILLAQAITLSTCIIAHNNAVLALLVSNNFAEIKSNVFKRVSKENLHNLVYYDIIERFHITAFVLFVLAQNILEAEGPWFESFISNALLVYMCEVLVDAIKHSFLAKFNEIKPIAYSEFLEDLCEQTLNEKPDEGRKDLTFIPLAPACVVIRVLTPVYAHLLPSGPLSWRLVWILFLSSLTYIMLAIWKILVGLSLRRLATWYIKLRRDRKQHMD</sequence>
<evidence type="ECO:0000256" key="3">
    <source>
        <dbReference type="ARBA" id="ARBA00022692"/>
    </source>
</evidence>
<evidence type="ECO:0000256" key="5">
    <source>
        <dbReference type="ARBA" id="ARBA00023136"/>
    </source>
</evidence>
<evidence type="ECO:0000313" key="8">
    <source>
        <dbReference type="EMBL" id="THU49666.1"/>
    </source>
</evidence>
<evidence type="ECO:0008006" key="10">
    <source>
        <dbReference type="Google" id="ProtNLM"/>
    </source>
</evidence>
<evidence type="ECO:0000256" key="6">
    <source>
        <dbReference type="SAM" id="MobiDB-lite"/>
    </source>
</evidence>
<evidence type="ECO:0000256" key="4">
    <source>
        <dbReference type="ARBA" id="ARBA00022989"/>
    </source>
</evidence>